<keyword evidence="5" id="KW-1185">Reference proteome</keyword>
<evidence type="ECO:0000313" key="4">
    <source>
        <dbReference type="EMBL" id="NLS10084.1"/>
    </source>
</evidence>
<evidence type="ECO:0000256" key="1">
    <source>
        <dbReference type="ARBA" id="ARBA00006525"/>
    </source>
</evidence>
<dbReference type="SUPFAM" id="SSF102405">
    <property type="entry name" value="MCP/YpsA-like"/>
    <property type="match status" value="1"/>
</dbReference>
<evidence type="ECO:0000256" key="2">
    <source>
        <dbReference type="SAM" id="MobiDB-lite"/>
    </source>
</evidence>
<dbReference type="AlphaFoldDB" id="A0A7X8TK64"/>
<dbReference type="PANTHER" id="PTHR43022:SF1">
    <property type="entry name" value="PROTEIN SMF"/>
    <property type="match status" value="1"/>
</dbReference>
<reference evidence="4 5" key="1">
    <citation type="submission" date="2020-04" db="EMBL/GenBank/DDBJ databases">
        <title>Nesterenkonia sp. nov., isolated from marine sediment.</title>
        <authorList>
            <person name="Zhang G."/>
        </authorList>
    </citation>
    <scope>NUCLEOTIDE SEQUENCE [LARGE SCALE GENOMIC DNA]</scope>
    <source>
        <strain evidence="4 5">MY13</strain>
    </source>
</reference>
<dbReference type="PANTHER" id="PTHR43022">
    <property type="entry name" value="PROTEIN SMF"/>
    <property type="match status" value="1"/>
</dbReference>
<feature type="domain" description="Smf/DprA SLOG" evidence="3">
    <location>
        <begin position="105"/>
        <end position="321"/>
    </location>
</feature>
<organism evidence="4 5">
    <name type="scientific">Nesterenkonia sedimenti</name>
    <dbReference type="NCBI Taxonomy" id="1463632"/>
    <lineage>
        <taxon>Bacteria</taxon>
        <taxon>Bacillati</taxon>
        <taxon>Actinomycetota</taxon>
        <taxon>Actinomycetes</taxon>
        <taxon>Micrococcales</taxon>
        <taxon>Micrococcaceae</taxon>
        <taxon>Nesterenkonia</taxon>
    </lineage>
</organism>
<comment type="similarity">
    <text evidence="1">Belongs to the DprA/Smf family.</text>
</comment>
<feature type="region of interest" description="Disordered" evidence="2">
    <location>
        <begin position="329"/>
        <end position="350"/>
    </location>
</feature>
<dbReference type="Proteomes" id="UP000523139">
    <property type="component" value="Unassembled WGS sequence"/>
</dbReference>
<comment type="caution">
    <text evidence="4">The sequence shown here is derived from an EMBL/GenBank/DDBJ whole genome shotgun (WGS) entry which is preliminary data.</text>
</comment>
<dbReference type="InterPro" id="IPR003488">
    <property type="entry name" value="DprA"/>
</dbReference>
<accession>A0A7X8TK64</accession>
<dbReference type="NCBIfam" id="TIGR00732">
    <property type="entry name" value="dprA"/>
    <property type="match status" value="1"/>
</dbReference>
<name>A0A7X8TK64_9MICC</name>
<sequence>MTHSTELQQLRLIRADLSRLIEPGDLLGATAVQALGPGELHRLITGGTNPTAQQQQKVGETAEASGLGPRQRSLEQGLARWRTRLGQLNAAEQLRAIGRLSGGLLIPEDEAWPQQLEDLHPGQPLALWYRGEPSLRCLPQPGRSIALVGAREMTDYGGRIAWEIAAELAGHGLTVLSGGAYGIDAAAHRGALNRAQECPRSPTLAVLAGGVDRLYPAGNEKLLRQIQEHGLLLSEMAPGSAPTKSRFLHRNRLIAALAAATVVVQARWRSGALSTANHALNIGRAVGAVPGSILEPASAGCHRLLQETPARLITDAADAAQLISGHLEPTHAQNGEPAPTEEEKEPAQDQLTEVQDRIFDALPVRKYTAPGKLAEVAGLPIPTVLTTLTKLQRLNLAEAANGHWRKGR</sequence>
<dbReference type="Gene3D" id="3.40.50.450">
    <property type="match status" value="1"/>
</dbReference>
<proteinExistence type="inferred from homology"/>
<dbReference type="RefSeq" id="WP_168887570.1">
    <property type="nucleotide sequence ID" value="NZ_JABAHY010000007.1"/>
</dbReference>
<dbReference type="EMBL" id="JABAHY010000007">
    <property type="protein sequence ID" value="NLS10084.1"/>
    <property type="molecule type" value="Genomic_DNA"/>
</dbReference>
<evidence type="ECO:0000259" key="3">
    <source>
        <dbReference type="Pfam" id="PF02481"/>
    </source>
</evidence>
<gene>
    <name evidence="4" type="primary">dprA</name>
    <name evidence="4" type="ORF">HGQ17_08740</name>
</gene>
<dbReference type="GO" id="GO:0009294">
    <property type="term" value="P:DNA-mediated transformation"/>
    <property type="evidence" value="ECO:0007669"/>
    <property type="project" value="InterPro"/>
</dbReference>
<protein>
    <submittedName>
        <fullName evidence="4">DNA-protecting protein DprA</fullName>
    </submittedName>
</protein>
<dbReference type="Pfam" id="PF02481">
    <property type="entry name" value="DNA_processg_A"/>
    <property type="match status" value="1"/>
</dbReference>
<dbReference type="InterPro" id="IPR057666">
    <property type="entry name" value="DrpA_SLOG"/>
</dbReference>
<evidence type="ECO:0000313" key="5">
    <source>
        <dbReference type="Proteomes" id="UP000523139"/>
    </source>
</evidence>